<dbReference type="InterPro" id="IPR050330">
    <property type="entry name" value="Bact_OuterMem_StrucFunc"/>
</dbReference>
<dbReference type="OrthoDB" id="1149075at2"/>
<keyword evidence="12" id="KW-0732">Signal</keyword>
<evidence type="ECO:0000256" key="9">
    <source>
        <dbReference type="ARBA" id="ARBA00023157"/>
    </source>
</evidence>
<dbReference type="InterPro" id="IPR002368">
    <property type="entry name" value="OmpA"/>
</dbReference>
<evidence type="ECO:0000259" key="13">
    <source>
        <dbReference type="PROSITE" id="PS51123"/>
    </source>
</evidence>
<comment type="similarity">
    <text evidence="2">Belongs to the outer membrane OOP (TC 1.B.6) superfamily. OmpA family.</text>
</comment>
<feature type="signal peptide" evidence="12">
    <location>
        <begin position="1"/>
        <end position="21"/>
    </location>
</feature>
<keyword evidence="5" id="KW-0812">Transmembrane</keyword>
<proteinExistence type="inferred from homology"/>
<comment type="caution">
    <text evidence="14">The sequence shown here is derived from an EMBL/GenBank/DDBJ whole genome shotgun (WGS) entry which is preliminary data.</text>
</comment>
<protein>
    <submittedName>
        <fullName evidence="14">Outer membrane protein A</fullName>
    </submittedName>
</protein>
<dbReference type="Gene3D" id="2.40.160.20">
    <property type="match status" value="1"/>
</dbReference>
<feature type="chain" id="PRO_5004154514" evidence="12">
    <location>
        <begin position="22"/>
        <end position="366"/>
    </location>
</feature>
<dbReference type="eggNOG" id="COG3637">
    <property type="taxonomic scope" value="Bacteria"/>
</dbReference>
<evidence type="ECO:0000256" key="8">
    <source>
        <dbReference type="ARBA" id="ARBA00023136"/>
    </source>
</evidence>
<reference evidence="14 15" key="1">
    <citation type="journal article" date="2013" name="Genome Announc.">
        <title>Draft Genome Sequence of the Aeromonas diversa Type Strain.</title>
        <authorList>
            <person name="Farfan M."/>
            <person name="Spataro N."/>
            <person name="Sanglas A."/>
            <person name="Albarral V."/>
            <person name="Loren J.G."/>
            <person name="Bosch E."/>
            <person name="Fuste M.C."/>
        </authorList>
    </citation>
    <scope>NUCLEOTIDE SEQUENCE [LARGE SCALE GENOMIC DNA]</scope>
    <source>
        <strain evidence="14 15">2478-85</strain>
    </source>
</reference>
<dbReference type="InterPro" id="IPR006665">
    <property type="entry name" value="OmpA-like"/>
</dbReference>
<evidence type="ECO:0000256" key="1">
    <source>
        <dbReference type="ARBA" id="ARBA00004571"/>
    </source>
</evidence>
<dbReference type="PRINTS" id="PR01022">
    <property type="entry name" value="OUTRMMBRANEA"/>
</dbReference>
<evidence type="ECO:0000313" key="14">
    <source>
        <dbReference type="EMBL" id="ENY71696.1"/>
    </source>
</evidence>
<dbReference type="GO" id="GO:0046930">
    <property type="term" value="C:pore complex"/>
    <property type="evidence" value="ECO:0007669"/>
    <property type="project" value="UniProtKB-KW"/>
</dbReference>
<organism evidence="14 15">
    <name type="scientific">Aeromonas diversa CDC 2478-85</name>
    <dbReference type="NCBI Taxonomy" id="1268237"/>
    <lineage>
        <taxon>Bacteria</taxon>
        <taxon>Pseudomonadati</taxon>
        <taxon>Pseudomonadota</taxon>
        <taxon>Gammaproteobacteria</taxon>
        <taxon>Aeromonadales</taxon>
        <taxon>Aeromonadaceae</taxon>
        <taxon>Aeromonas</taxon>
    </lineage>
</organism>
<dbReference type="SUPFAM" id="SSF56925">
    <property type="entry name" value="OMPA-like"/>
    <property type="match status" value="1"/>
</dbReference>
<dbReference type="PATRIC" id="fig|1268237.3.peg.2331"/>
<keyword evidence="4" id="KW-1134">Transmembrane beta strand</keyword>
<keyword evidence="8 11" id="KW-0472">Membrane</keyword>
<keyword evidence="7" id="KW-0626">Porin</keyword>
<dbReference type="InterPro" id="IPR000498">
    <property type="entry name" value="OmpA-like_TM_dom"/>
</dbReference>
<name>N9VK34_9GAMM</name>
<evidence type="ECO:0000313" key="15">
    <source>
        <dbReference type="Proteomes" id="UP000023775"/>
    </source>
</evidence>
<dbReference type="Gene3D" id="3.30.1330.60">
    <property type="entry name" value="OmpA-like domain"/>
    <property type="match status" value="1"/>
</dbReference>
<evidence type="ECO:0000256" key="5">
    <source>
        <dbReference type="ARBA" id="ARBA00022692"/>
    </source>
</evidence>
<evidence type="ECO:0000256" key="10">
    <source>
        <dbReference type="ARBA" id="ARBA00023237"/>
    </source>
</evidence>
<dbReference type="GO" id="GO:0015288">
    <property type="term" value="F:porin activity"/>
    <property type="evidence" value="ECO:0007669"/>
    <property type="project" value="UniProtKB-KW"/>
</dbReference>
<dbReference type="PANTHER" id="PTHR30329">
    <property type="entry name" value="STATOR ELEMENT OF FLAGELLAR MOTOR COMPLEX"/>
    <property type="match status" value="1"/>
</dbReference>
<dbReference type="PROSITE" id="PS01068">
    <property type="entry name" value="OMPA_1"/>
    <property type="match status" value="1"/>
</dbReference>
<evidence type="ECO:0000256" key="2">
    <source>
        <dbReference type="ARBA" id="ARBA00005710"/>
    </source>
</evidence>
<comment type="subcellular location">
    <subcellularLocation>
        <location evidence="1">Cell outer membrane</location>
        <topology evidence="1">Multi-pass membrane protein</topology>
    </subcellularLocation>
</comment>
<evidence type="ECO:0000256" key="3">
    <source>
        <dbReference type="ARBA" id="ARBA00022448"/>
    </source>
</evidence>
<keyword evidence="3" id="KW-0813">Transport</keyword>
<dbReference type="Pfam" id="PF00691">
    <property type="entry name" value="OmpA"/>
    <property type="match status" value="1"/>
</dbReference>
<dbReference type="EMBL" id="APVG01000029">
    <property type="protein sequence ID" value="ENY71696.1"/>
    <property type="molecule type" value="Genomic_DNA"/>
</dbReference>
<dbReference type="Pfam" id="PF01389">
    <property type="entry name" value="OmpA_membrane"/>
    <property type="match status" value="1"/>
</dbReference>
<keyword evidence="9" id="KW-1015">Disulfide bond</keyword>
<feature type="domain" description="OmpA-like" evidence="13">
    <location>
        <begin position="237"/>
        <end position="364"/>
    </location>
</feature>
<dbReference type="AlphaFoldDB" id="N9VK34"/>
<dbReference type="InterPro" id="IPR006664">
    <property type="entry name" value="OMP_bac"/>
</dbReference>
<dbReference type="PROSITE" id="PS51123">
    <property type="entry name" value="OMPA_2"/>
    <property type="match status" value="1"/>
</dbReference>
<evidence type="ECO:0000256" key="12">
    <source>
        <dbReference type="SAM" id="SignalP"/>
    </source>
</evidence>
<accession>N9VK34</accession>
<gene>
    <name evidence="14" type="ORF">G114_11846</name>
</gene>
<dbReference type="InterPro" id="IPR036737">
    <property type="entry name" value="OmpA-like_sf"/>
</dbReference>
<dbReference type="SUPFAM" id="SSF103088">
    <property type="entry name" value="OmpA-like"/>
    <property type="match status" value="1"/>
</dbReference>
<dbReference type="PANTHER" id="PTHR30329:SF21">
    <property type="entry name" value="LIPOPROTEIN YIAD-RELATED"/>
    <property type="match status" value="1"/>
</dbReference>
<dbReference type="GO" id="GO:0006811">
    <property type="term" value="P:monoatomic ion transport"/>
    <property type="evidence" value="ECO:0007669"/>
    <property type="project" value="UniProtKB-KW"/>
</dbReference>
<dbReference type="GO" id="GO:0009279">
    <property type="term" value="C:cell outer membrane"/>
    <property type="evidence" value="ECO:0007669"/>
    <property type="project" value="UniProtKB-SubCell"/>
</dbReference>
<dbReference type="CDD" id="cd07185">
    <property type="entry name" value="OmpA_C-like"/>
    <property type="match status" value="1"/>
</dbReference>
<dbReference type="RefSeq" id="WP_005354267.1">
    <property type="nucleotide sequence ID" value="NZ_APVG01000029.1"/>
</dbReference>
<keyword evidence="10" id="KW-0998">Cell outer membrane</keyword>
<evidence type="ECO:0000256" key="6">
    <source>
        <dbReference type="ARBA" id="ARBA00023065"/>
    </source>
</evidence>
<evidence type="ECO:0000256" key="11">
    <source>
        <dbReference type="PROSITE-ProRule" id="PRU00473"/>
    </source>
</evidence>
<sequence length="366" mass="39148">MQKRFLAVVVPALLVHGMAQAAVENTWYAGGKMGWSNYYGVELDPGIEQLFERSGKSNTNSDDLGVGGFIGYQLNANLGFELGYDWLGTYQRHNEGVGYSLHGEGQAQMLQATMRISGAASDRLDIYGRLGGAYAWTDSDISAVSSLGSANAQASEHSPAFVGALGVEYTIDANWAARLEYQYTTPLGNTDLNKSGIEMDNGLLAFGMLYRFGPQDRSQAVPVEVAPPVAPAPATVVIPKRFTLSSDVLFEFDSARLKPAASGELNRLFEQLVAANPQDGAARIMGFTDRLGSDKYNQRLSEQRAQAVANYLIGKGLVASKVIVEGHGAQEPVTAGTCQQSAKPSLIACLAADRRVEVSLEGVAQP</sequence>
<dbReference type="NCBIfam" id="NF008071">
    <property type="entry name" value="PRK10808.1"/>
    <property type="match status" value="1"/>
</dbReference>
<keyword evidence="15" id="KW-1185">Reference proteome</keyword>
<dbReference type="InterPro" id="IPR011250">
    <property type="entry name" value="OMP/PagP_B-barrel"/>
</dbReference>
<dbReference type="eggNOG" id="COG2885">
    <property type="taxonomic scope" value="Bacteria"/>
</dbReference>
<evidence type="ECO:0000256" key="7">
    <source>
        <dbReference type="ARBA" id="ARBA00023114"/>
    </source>
</evidence>
<keyword evidence="6" id="KW-0406">Ion transport</keyword>
<evidence type="ECO:0000256" key="4">
    <source>
        <dbReference type="ARBA" id="ARBA00022452"/>
    </source>
</evidence>
<dbReference type="InterPro" id="IPR006690">
    <property type="entry name" value="OMPA-like_CS"/>
</dbReference>
<dbReference type="PRINTS" id="PR01021">
    <property type="entry name" value="OMPADOMAIN"/>
</dbReference>
<dbReference type="Proteomes" id="UP000023775">
    <property type="component" value="Unassembled WGS sequence"/>
</dbReference>